<evidence type="ECO:0000313" key="2">
    <source>
        <dbReference type="EMBL" id="KFE68083.1"/>
    </source>
</evidence>
<dbReference type="RefSeq" id="WP_044188549.1">
    <property type="nucleotide sequence ID" value="NZ_JMCB01000006.1"/>
</dbReference>
<accession>A0A085WK70</accession>
<dbReference type="OrthoDB" id="5524735at2"/>
<comment type="caution">
    <text evidence="2">The sequence shown here is derived from an EMBL/GenBank/DDBJ whole genome shotgun (WGS) entry which is preliminary data.</text>
</comment>
<feature type="region of interest" description="Disordered" evidence="1">
    <location>
        <begin position="1"/>
        <end position="69"/>
    </location>
</feature>
<evidence type="ECO:0000256" key="1">
    <source>
        <dbReference type="SAM" id="MobiDB-lite"/>
    </source>
</evidence>
<reference evidence="2 3" key="1">
    <citation type="submission" date="2014-04" db="EMBL/GenBank/DDBJ databases">
        <title>Genome assembly of Hyalangium minutum DSM 14724.</title>
        <authorList>
            <person name="Sharma G."/>
            <person name="Subramanian S."/>
        </authorList>
    </citation>
    <scope>NUCLEOTIDE SEQUENCE [LARGE SCALE GENOMIC DNA]</scope>
    <source>
        <strain evidence="2 3">DSM 14724</strain>
    </source>
</reference>
<dbReference type="Proteomes" id="UP000028725">
    <property type="component" value="Unassembled WGS sequence"/>
</dbReference>
<gene>
    <name evidence="2" type="ORF">DB31_7320</name>
</gene>
<protein>
    <submittedName>
        <fullName evidence="2">Uncharacterized protein</fullName>
    </submittedName>
</protein>
<keyword evidence="3" id="KW-1185">Reference proteome</keyword>
<proteinExistence type="predicted"/>
<organism evidence="2 3">
    <name type="scientific">Hyalangium minutum</name>
    <dbReference type="NCBI Taxonomy" id="394096"/>
    <lineage>
        <taxon>Bacteria</taxon>
        <taxon>Pseudomonadati</taxon>
        <taxon>Myxococcota</taxon>
        <taxon>Myxococcia</taxon>
        <taxon>Myxococcales</taxon>
        <taxon>Cystobacterineae</taxon>
        <taxon>Archangiaceae</taxon>
        <taxon>Hyalangium</taxon>
    </lineage>
</organism>
<dbReference type="EMBL" id="JMCB01000006">
    <property type="protein sequence ID" value="KFE68083.1"/>
    <property type="molecule type" value="Genomic_DNA"/>
</dbReference>
<sequence length="69" mass="7419">MSKKDVLHIPTPEKPHPGRTANTEDDERAPSVPPMRPSEGPAKTPGHHHEGRVIEPQPSSIPYPGVGVS</sequence>
<name>A0A085WK70_9BACT</name>
<dbReference type="AlphaFoldDB" id="A0A085WK70"/>
<feature type="compositionally biased region" description="Basic and acidic residues" evidence="1">
    <location>
        <begin position="1"/>
        <end position="16"/>
    </location>
</feature>
<evidence type="ECO:0000313" key="3">
    <source>
        <dbReference type="Proteomes" id="UP000028725"/>
    </source>
</evidence>